<name>A0AAD8B9U5_BIOPF</name>
<dbReference type="PANTHER" id="PTHR10903:SF184">
    <property type="entry name" value="GTP-BINDING PROTEIN A"/>
    <property type="match status" value="1"/>
</dbReference>
<dbReference type="PROSITE" id="PS51720">
    <property type="entry name" value="G_AIG1"/>
    <property type="match status" value="2"/>
</dbReference>
<feature type="domain" description="AIG1-type G" evidence="5">
    <location>
        <begin position="2"/>
        <end position="212"/>
    </location>
</feature>
<dbReference type="AlphaFoldDB" id="A0AAD8B9U5"/>
<comment type="similarity">
    <text evidence="1">Belongs to the TRAFAC class TrmE-Era-EngA-EngB-Septin-like GTPase superfamily. AIG1/Toc34/Toc159-like paraseptin GTPase family. IAN subfamily.</text>
</comment>
<reference evidence="6" key="1">
    <citation type="journal article" date="2023" name="PLoS Negl. Trop. Dis.">
        <title>A genome sequence for Biomphalaria pfeifferi, the major vector snail for the human-infecting parasite Schistosoma mansoni.</title>
        <authorList>
            <person name="Bu L."/>
            <person name="Lu L."/>
            <person name="Laidemitt M.R."/>
            <person name="Zhang S.M."/>
            <person name="Mutuku M."/>
            <person name="Mkoji G."/>
            <person name="Steinauer M."/>
            <person name="Loker E.S."/>
        </authorList>
    </citation>
    <scope>NUCLEOTIDE SEQUENCE</scope>
    <source>
        <strain evidence="6">KasaAsao</strain>
    </source>
</reference>
<accession>A0AAD8B9U5</accession>
<gene>
    <name evidence="6" type="ORF">Bpfe_020569</name>
</gene>
<keyword evidence="3" id="KW-0342">GTP-binding</keyword>
<protein>
    <submittedName>
        <fullName evidence="6">AIG protein</fullName>
    </submittedName>
</protein>
<dbReference type="EMBL" id="JASAOG010000119">
    <property type="protein sequence ID" value="KAK0050018.1"/>
    <property type="molecule type" value="Genomic_DNA"/>
</dbReference>
<dbReference type="SUPFAM" id="SSF52540">
    <property type="entry name" value="P-loop containing nucleoside triphosphate hydrolases"/>
    <property type="match status" value="2"/>
</dbReference>
<keyword evidence="2" id="KW-0547">Nucleotide-binding</keyword>
<evidence type="ECO:0000313" key="6">
    <source>
        <dbReference type="EMBL" id="KAK0050018.1"/>
    </source>
</evidence>
<proteinExistence type="inferred from homology"/>
<evidence type="ECO:0000256" key="3">
    <source>
        <dbReference type="ARBA" id="ARBA00023134"/>
    </source>
</evidence>
<evidence type="ECO:0000256" key="1">
    <source>
        <dbReference type="ARBA" id="ARBA00008535"/>
    </source>
</evidence>
<dbReference type="Pfam" id="PF04548">
    <property type="entry name" value="AIG1"/>
    <property type="match status" value="2"/>
</dbReference>
<sequence>MSKTINLLLIGTAGNGKSATGNSILGQEKFATSADFTDAEKFVKKGSSVFEGSSINVVDVPGIDTDNKNEDVFRKFQTLVKKAFDICQDGFSAFILVLKYGNRFTRQEHETLKLIRSTFGDDVIKNQVICVLTHGDMFKSDMEQEGNEVEFEIWSKKQDGAIQKLFQECNYRCILFDNKSKDKSTTYEQLRKLIALTCETLTYTDALYHSSESGRSDLLEEIKAPEKNRQIMAIIDTFRSEMKQIEQECKDDSIAQIERLKNLLARVRDYENCLDLPKALSTKSLNPRSMLAVLVSELQSRIKLLELDRNSATEPTKDGKTTNTDDIPFNRHDSSRIPIRPTQKKDTIMTEPDTIGTDPDTTELKVSDTAERQCISLLLLGTTGNGISSIGNAILGKPRFPVSSNSKSSAAEVALDSRDFDTCTVRVIDVPGIDTDNSSVDDFNQFQRNVDEAFRKCKDGFNAVVLVLKYGNRFSGQDSHTVKLVTGTLGKSILQKNIICVFSYGDMYKVDEIITFKDWCKNQGGELRDVFKKCQYRCVLFNSKTKSENKVNEQLENLVSLTKQTQKYSYRDYKAANRERKDFENNLFTKDRIQESLESFLQIMIEYEEILNQSQEVDSQIALLKRKLQTLKSHEKKISGYGEQCQQVLLPLLRQLTETIQRTIEEIDSERPTVFIRNYGNRRTNDSNVSRYSTTTDTRALIRQPPNESQRQKSTKCCSLCVIL</sequence>
<evidence type="ECO:0000256" key="2">
    <source>
        <dbReference type="ARBA" id="ARBA00022741"/>
    </source>
</evidence>
<dbReference type="InterPro" id="IPR006703">
    <property type="entry name" value="G_AIG1"/>
</dbReference>
<feature type="region of interest" description="Disordered" evidence="4">
    <location>
        <begin position="310"/>
        <end position="338"/>
    </location>
</feature>
<evidence type="ECO:0000256" key="4">
    <source>
        <dbReference type="SAM" id="MobiDB-lite"/>
    </source>
</evidence>
<dbReference type="GO" id="GO:0005525">
    <property type="term" value="F:GTP binding"/>
    <property type="evidence" value="ECO:0007669"/>
    <property type="project" value="UniProtKB-KW"/>
</dbReference>
<evidence type="ECO:0000313" key="7">
    <source>
        <dbReference type="Proteomes" id="UP001233172"/>
    </source>
</evidence>
<reference evidence="6" key="2">
    <citation type="submission" date="2023-04" db="EMBL/GenBank/DDBJ databases">
        <authorList>
            <person name="Bu L."/>
            <person name="Lu L."/>
            <person name="Laidemitt M.R."/>
            <person name="Zhang S.M."/>
            <person name="Mutuku M."/>
            <person name="Mkoji G."/>
            <person name="Steinauer M."/>
            <person name="Loker E.S."/>
        </authorList>
    </citation>
    <scope>NUCLEOTIDE SEQUENCE</scope>
    <source>
        <strain evidence="6">KasaAsao</strain>
        <tissue evidence="6">Whole Snail</tissue>
    </source>
</reference>
<dbReference type="InterPro" id="IPR027417">
    <property type="entry name" value="P-loop_NTPase"/>
</dbReference>
<dbReference type="InterPro" id="IPR045058">
    <property type="entry name" value="GIMA/IAN/Toc"/>
</dbReference>
<organism evidence="6 7">
    <name type="scientific">Biomphalaria pfeifferi</name>
    <name type="common">Bloodfluke planorb</name>
    <name type="synonym">Freshwater snail</name>
    <dbReference type="NCBI Taxonomy" id="112525"/>
    <lineage>
        <taxon>Eukaryota</taxon>
        <taxon>Metazoa</taxon>
        <taxon>Spiralia</taxon>
        <taxon>Lophotrochozoa</taxon>
        <taxon>Mollusca</taxon>
        <taxon>Gastropoda</taxon>
        <taxon>Heterobranchia</taxon>
        <taxon>Euthyneura</taxon>
        <taxon>Panpulmonata</taxon>
        <taxon>Hygrophila</taxon>
        <taxon>Lymnaeoidea</taxon>
        <taxon>Planorbidae</taxon>
        <taxon>Biomphalaria</taxon>
    </lineage>
</organism>
<dbReference type="Gene3D" id="3.40.50.300">
    <property type="entry name" value="P-loop containing nucleotide triphosphate hydrolases"/>
    <property type="match status" value="2"/>
</dbReference>
<feature type="domain" description="AIG1-type G" evidence="5">
    <location>
        <begin position="372"/>
        <end position="592"/>
    </location>
</feature>
<keyword evidence="7" id="KW-1185">Reference proteome</keyword>
<dbReference type="PANTHER" id="PTHR10903">
    <property type="entry name" value="GTPASE, IMAP FAMILY MEMBER-RELATED"/>
    <property type="match status" value="1"/>
</dbReference>
<dbReference type="Proteomes" id="UP001233172">
    <property type="component" value="Unassembled WGS sequence"/>
</dbReference>
<evidence type="ECO:0000259" key="5">
    <source>
        <dbReference type="PROSITE" id="PS51720"/>
    </source>
</evidence>
<comment type="caution">
    <text evidence="6">The sequence shown here is derived from an EMBL/GenBank/DDBJ whole genome shotgun (WGS) entry which is preliminary data.</text>
</comment>
<feature type="compositionally biased region" description="Basic and acidic residues" evidence="4">
    <location>
        <begin position="310"/>
        <end position="320"/>
    </location>
</feature>